<sequence length="326" mass="36552">MDVYQERAHQDREAARVKLLEPWFVPILALFEGRVIDTQGSVMVPTQFSTGGAVEHEVVMIGGALFLVVEMKLGLDKDDNLVQLFLELLSAAEANKRSGFNITRVYGLLTDLSSFRFYSYDPSSKSFSFDEDVLTNAKRDDFCFDMIYVANKIFSVIMCGYIEVLRATVQTGKRKYQQEGLTPVGSGLMQQLIQTPSILPASHQSQPHSTTHTSLSDWEKGLLRAEAAYAKLQEVPTNLENLESRASEGLKLLVERQASHYPVLPCHLFVRASDLNSFPSARCLPRVSAFTSDVQPITAEELELVAAESVKKWHETFLQRLDHSSK</sequence>
<keyword evidence="2" id="KW-1185">Reference proteome</keyword>
<dbReference type="Proteomes" id="UP000467700">
    <property type="component" value="Unassembled WGS sequence"/>
</dbReference>
<gene>
    <name evidence="1" type="ORF">AAE3_LOCUS2024</name>
</gene>
<reference evidence="1 2" key="1">
    <citation type="submission" date="2020-01" db="EMBL/GenBank/DDBJ databases">
        <authorList>
            <person name="Gupta K D."/>
        </authorList>
    </citation>
    <scope>NUCLEOTIDE SEQUENCE [LARGE SCALE GENOMIC DNA]</scope>
</reference>
<dbReference type="EMBL" id="CACVBS010000028">
    <property type="protein sequence ID" value="CAA7259789.1"/>
    <property type="molecule type" value="Genomic_DNA"/>
</dbReference>
<name>A0A8S0XED4_CYCAE</name>
<organism evidence="1 2">
    <name type="scientific">Cyclocybe aegerita</name>
    <name type="common">Black poplar mushroom</name>
    <name type="synonym">Agrocybe aegerita</name>
    <dbReference type="NCBI Taxonomy" id="1973307"/>
    <lineage>
        <taxon>Eukaryota</taxon>
        <taxon>Fungi</taxon>
        <taxon>Dikarya</taxon>
        <taxon>Basidiomycota</taxon>
        <taxon>Agaricomycotina</taxon>
        <taxon>Agaricomycetes</taxon>
        <taxon>Agaricomycetidae</taxon>
        <taxon>Agaricales</taxon>
        <taxon>Agaricineae</taxon>
        <taxon>Bolbitiaceae</taxon>
        <taxon>Cyclocybe</taxon>
    </lineage>
</organism>
<dbReference type="AlphaFoldDB" id="A0A8S0XED4"/>
<evidence type="ECO:0000313" key="1">
    <source>
        <dbReference type="EMBL" id="CAA7259789.1"/>
    </source>
</evidence>
<evidence type="ECO:0000313" key="2">
    <source>
        <dbReference type="Proteomes" id="UP000467700"/>
    </source>
</evidence>
<comment type="caution">
    <text evidence="1">The sequence shown here is derived from an EMBL/GenBank/DDBJ whole genome shotgun (WGS) entry which is preliminary data.</text>
</comment>
<protein>
    <submittedName>
        <fullName evidence="1">Uncharacterized protein</fullName>
    </submittedName>
</protein>
<dbReference type="OrthoDB" id="3248548at2759"/>
<accession>A0A8S0XED4</accession>
<proteinExistence type="predicted"/>